<dbReference type="SUPFAM" id="SSF46689">
    <property type="entry name" value="Homeodomain-like"/>
    <property type="match status" value="1"/>
</dbReference>
<keyword evidence="2" id="KW-0238">DNA-binding</keyword>
<keyword evidence="3" id="KW-0804">Transcription</keyword>
<protein>
    <submittedName>
        <fullName evidence="5">Helix-turn-helix domain-containing protein</fullName>
    </submittedName>
</protein>
<gene>
    <name evidence="5" type="ORF">GC101_22495</name>
</gene>
<dbReference type="Gene3D" id="1.10.10.60">
    <property type="entry name" value="Homeodomain-like"/>
    <property type="match status" value="1"/>
</dbReference>
<dbReference type="SMART" id="SM00342">
    <property type="entry name" value="HTH_ARAC"/>
    <property type="match status" value="1"/>
</dbReference>
<dbReference type="PANTHER" id="PTHR47504">
    <property type="entry name" value="RIGHT ORIGIN-BINDING PROTEIN"/>
    <property type="match status" value="1"/>
</dbReference>
<proteinExistence type="predicted"/>
<organism evidence="5 6">
    <name type="scientific">Paenibacillus phytohabitans</name>
    <dbReference type="NCBI Taxonomy" id="2654978"/>
    <lineage>
        <taxon>Bacteria</taxon>
        <taxon>Bacillati</taxon>
        <taxon>Bacillota</taxon>
        <taxon>Bacilli</taxon>
        <taxon>Bacillales</taxon>
        <taxon>Paenibacillaceae</taxon>
        <taxon>Paenibacillus</taxon>
    </lineage>
</organism>
<evidence type="ECO:0000259" key="4">
    <source>
        <dbReference type="PROSITE" id="PS01124"/>
    </source>
</evidence>
<accession>A0ABX1YPD5</accession>
<dbReference type="InterPro" id="IPR050959">
    <property type="entry name" value="MarA-like"/>
</dbReference>
<dbReference type="InterPro" id="IPR018060">
    <property type="entry name" value="HTH_AraC"/>
</dbReference>
<name>A0ABX1YPD5_9BACL</name>
<keyword evidence="1" id="KW-0805">Transcription regulation</keyword>
<dbReference type="InterPro" id="IPR011256">
    <property type="entry name" value="Reg_factor_effector_dom_sf"/>
</dbReference>
<comment type="caution">
    <text evidence="5">The sequence shown here is derived from an EMBL/GenBank/DDBJ whole genome shotgun (WGS) entry which is preliminary data.</text>
</comment>
<dbReference type="PANTHER" id="PTHR47504:SF5">
    <property type="entry name" value="RIGHT ORIGIN-BINDING PROTEIN"/>
    <property type="match status" value="1"/>
</dbReference>
<dbReference type="Pfam" id="PF12833">
    <property type="entry name" value="HTH_18"/>
    <property type="match status" value="1"/>
</dbReference>
<evidence type="ECO:0000313" key="6">
    <source>
        <dbReference type="Proteomes" id="UP000596857"/>
    </source>
</evidence>
<dbReference type="PROSITE" id="PS01124">
    <property type="entry name" value="HTH_ARAC_FAMILY_2"/>
    <property type="match status" value="1"/>
</dbReference>
<feature type="domain" description="HTH araC/xylS-type" evidence="4">
    <location>
        <begin position="8"/>
        <end position="106"/>
    </location>
</feature>
<dbReference type="Proteomes" id="UP000596857">
    <property type="component" value="Unassembled WGS sequence"/>
</dbReference>
<dbReference type="InterPro" id="IPR009057">
    <property type="entry name" value="Homeodomain-like_sf"/>
</dbReference>
<dbReference type="EMBL" id="WHOB01000067">
    <property type="protein sequence ID" value="NOU81635.1"/>
    <property type="molecule type" value="Genomic_DNA"/>
</dbReference>
<sequence>MDKSTRFKQSIAFIEERLYEDINLGQAAQAGYTSLMQLYRDFYTYTGHSVKEYIRKRRLAAALGLIRASQRPLAEIAYSCGYSSQQALCKYVKSATHMTPLEYQKSEACYFFPRFDSETIRQVTVTAETIPKTLRAKFYHPKQYGIEQQALEALHFLIPEYPGRIFGRNGQQRDGLFCYELAVEYDADLLDRLADSTFQEIKLAQKFSSTFAKTTVRNDEAEIGLAWDYLYLKWLRTSMFVQDDGRYFEEYICKSRKVRKLILYLPVKRRTDYDKISVNFCAGLEFLVSSREGDQAEEEASAAVMNYISRHTPEAISAVREFYVAQKGLSYTCGVRLEQAIELPINSGLEVMRVAAGRYAMLECSSCSDRGVFIALLDTWIQEHGWSKDELPAFTTYETGGQGDPDAITMRVWIKLKDVKNG</sequence>
<dbReference type="RefSeq" id="WP_171719102.1">
    <property type="nucleotide sequence ID" value="NZ_WHOB01000067.1"/>
</dbReference>
<reference evidence="5 6" key="1">
    <citation type="submission" date="2019-10" db="EMBL/GenBank/DDBJ databases">
        <title>Description of Paenibacillus terricola sp. nov.</title>
        <authorList>
            <person name="Carlier A."/>
            <person name="Qi S."/>
        </authorList>
    </citation>
    <scope>NUCLEOTIDE SEQUENCE [LARGE SCALE GENOMIC DNA]</scope>
    <source>
        <strain evidence="5 6">LMG 31459</strain>
    </source>
</reference>
<evidence type="ECO:0000256" key="2">
    <source>
        <dbReference type="ARBA" id="ARBA00023125"/>
    </source>
</evidence>
<evidence type="ECO:0000256" key="3">
    <source>
        <dbReference type="ARBA" id="ARBA00023163"/>
    </source>
</evidence>
<evidence type="ECO:0000313" key="5">
    <source>
        <dbReference type="EMBL" id="NOU81635.1"/>
    </source>
</evidence>
<dbReference type="Gene3D" id="3.20.80.10">
    <property type="entry name" value="Regulatory factor, effector binding domain"/>
    <property type="match status" value="2"/>
</dbReference>
<keyword evidence="6" id="KW-1185">Reference proteome</keyword>
<evidence type="ECO:0000256" key="1">
    <source>
        <dbReference type="ARBA" id="ARBA00023015"/>
    </source>
</evidence>